<dbReference type="EC" id="2.2.1.7" evidence="5"/>
<gene>
    <name evidence="13" type="ORF">F7P66_07465</name>
</gene>
<evidence type="ECO:0000256" key="3">
    <source>
        <dbReference type="ARBA" id="ARBA00011081"/>
    </source>
</evidence>
<accession>A0AAV6EEK7</accession>
<dbReference type="SUPFAM" id="SSF52922">
    <property type="entry name" value="TK C-terminal domain-like"/>
    <property type="match status" value="1"/>
</dbReference>
<comment type="similarity">
    <text evidence="3">Belongs to the transketolase family. DXPS subfamily.</text>
</comment>
<evidence type="ECO:0000256" key="7">
    <source>
        <dbReference type="ARBA" id="ARBA00022723"/>
    </source>
</evidence>
<keyword evidence="7" id="KW-0479">Metal-binding</keyword>
<evidence type="ECO:0000256" key="9">
    <source>
        <dbReference type="ARBA" id="ARBA00022977"/>
    </source>
</evidence>
<keyword evidence="6" id="KW-0808">Transferase</keyword>
<dbReference type="Gene3D" id="3.40.50.920">
    <property type="match status" value="1"/>
</dbReference>
<evidence type="ECO:0000256" key="6">
    <source>
        <dbReference type="ARBA" id="ARBA00022679"/>
    </source>
</evidence>
<keyword evidence="9" id="KW-0784">Thiamine biosynthesis</keyword>
<evidence type="ECO:0000256" key="10">
    <source>
        <dbReference type="ARBA" id="ARBA00023052"/>
    </source>
</evidence>
<dbReference type="SMART" id="SM00861">
    <property type="entry name" value="Transket_pyr"/>
    <property type="match status" value="1"/>
</dbReference>
<dbReference type="InterPro" id="IPR009014">
    <property type="entry name" value="Transketo_C/PFOR_II"/>
</dbReference>
<dbReference type="GeneID" id="56509948"/>
<dbReference type="Proteomes" id="UP000423641">
    <property type="component" value="Unassembled WGS sequence"/>
</dbReference>
<dbReference type="GO" id="GO:0009228">
    <property type="term" value="P:thiamine biosynthetic process"/>
    <property type="evidence" value="ECO:0007669"/>
    <property type="project" value="UniProtKB-KW"/>
</dbReference>
<dbReference type="InterPro" id="IPR029061">
    <property type="entry name" value="THDP-binding"/>
</dbReference>
<evidence type="ECO:0000256" key="11">
    <source>
        <dbReference type="ARBA" id="ARBA00023229"/>
    </source>
</evidence>
<proteinExistence type="inferred from homology"/>
<evidence type="ECO:0000313" key="13">
    <source>
        <dbReference type="EMBL" id="KAB0612167.1"/>
    </source>
</evidence>
<dbReference type="PANTHER" id="PTHR43322:SF5">
    <property type="entry name" value="1-DEOXY-D-XYLULOSE-5-PHOSPHATE SYNTHASE, CHLOROPLASTIC"/>
    <property type="match status" value="1"/>
</dbReference>
<evidence type="ECO:0000256" key="4">
    <source>
        <dbReference type="ARBA" id="ARBA00011738"/>
    </source>
</evidence>
<evidence type="ECO:0000256" key="1">
    <source>
        <dbReference type="ARBA" id="ARBA00001946"/>
    </source>
</evidence>
<dbReference type="PANTHER" id="PTHR43322">
    <property type="entry name" value="1-D-DEOXYXYLULOSE 5-PHOSPHATE SYNTHASE-RELATED"/>
    <property type="match status" value="1"/>
</dbReference>
<dbReference type="SUPFAM" id="SSF52518">
    <property type="entry name" value="Thiamin diphosphate-binding fold (THDP-binding)"/>
    <property type="match status" value="1"/>
</dbReference>
<evidence type="ECO:0000256" key="8">
    <source>
        <dbReference type="ARBA" id="ARBA00022842"/>
    </source>
</evidence>
<dbReference type="CDD" id="cd07033">
    <property type="entry name" value="TPP_PYR_DXS_TK_like"/>
    <property type="match status" value="1"/>
</dbReference>
<dbReference type="GO" id="GO:0008661">
    <property type="term" value="F:1-deoxy-D-xylulose-5-phosphate synthase activity"/>
    <property type="evidence" value="ECO:0007669"/>
    <property type="project" value="UniProtKB-EC"/>
</dbReference>
<feature type="domain" description="Transketolase-like pyrimidine-binding" evidence="12">
    <location>
        <begin position="5"/>
        <end position="174"/>
    </location>
</feature>
<keyword evidence="10" id="KW-0786">Thiamine pyrophosphate</keyword>
<comment type="pathway">
    <text evidence="2">Metabolic intermediate biosynthesis; 1-deoxy-D-xylulose 5-phosphate biosynthesis; 1-deoxy-D-xylulose 5-phosphate from D-glyceraldehyde 3-phosphate and pyruvate: step 1/1.</text>
</comment>
<evidence type="ECO:0000256" key="2">
    <source>
        <dbReference type="ARBA" id="ARBA00004980"/>
    </source>
</evidence>
<protein>
    <recommendedName>
        <fullName evidence="5">1-deoxy-D-xylulose-5-phosphate synthase</fullName>
        <ecNumber evidence="5">2.2.1.7</ecNumber>
    </recommendedName>
</protein>
<keyword evidence="8" id="KW-0460">Magnesium</keyword>
<comment type="caution">
    <text evidence="13">The sequence shown here is derived from an EMBL/GenBank/DDBJ whole genome shotgun (WGS) entry which is preliminary data.</text>
</comment>
<sequence>MKSNLTMRDAFFINLYEEMSKNENIYLITADFGAPMLDKIRESFNKRAINIGIAEQNAINIAAGLALEGKCVYVYGIAPFISMRPFEQLRINLSALSSLRNINVNIISVGAGVSYSISGPTHHCLEDLSLIRTLPNFEIFSPSDSELVNRYFKHTIEIKRPKYLRFDATALLNLEYDAYDINDGFRVKKSKKSNIAIISTGYMSQKAYEISKEYDIELIDIYSINSNQNDKLIEYINRYEHIITLEEGFINCGGLDSYINFYIKNKNIINLGFAKKYTFDIGDREFIHSLNHIGFKDIKDILNSLS</sequence>
<dbReference type="GO" id="GO:0016114">
    <property type="term" value="P:terpenoid biosynthetic process"/>
    <property type="evidence" value="ECO:0007669"/>
    <property type="project" value="InterPro"/>
</dbReference>
<dbReference type="RefSeq" id="WP_112000731.1">
    <property type="nucleotide sequence ID" value="NZ_CP053828.1"/>
</dbReference>
<dbReference type="GO" id="GO:0046872">
    <property type="term" value="F:metal ion binding"/>
    <property type="evidence" value="ECO:0007669"/>
    <property type="project" value="UniProtKB-KW"/>
</dbReference>
<dbReference type="AlphaFoldDB" id="A0AAV6EEK7"/>
<dbReference type="Pfam" id="PF02779">
    <property type="entry name" value="Transket_pyr"/>
    <property type="match status" value="1"/>
</dbReference>
<dbReference type="Gene3D" id="3.40.50.970">
    <property type="match status" value="1"/>
</dbReference>
<keyword evidence="11" id="KW-0414">Isoprene biosynthesis</keyword>
<comment type="subunit">
    <text evidence="4">Homodimer.</text>
</comment>
<evidence type="ECO:0000313" key="14">
    <source>
        <dbReference type="Proteomes" id="UP000423641"/>
    </source>
</evidence>
<evidence type="ECO:0000259" key="12">
    <source>
        <dbReference type="SMART" id="SM00861"/>
    </source>
</evidence>
<organism evidence="13 14">
    <name type="scientific">Campylobacter hyointestinalis subsp. lawsonii</name>
    <dbReference type="NCBI Taxonomy" id="91353"/>
    <lineage>
        <taxon>Bacteria</taxon>
        <taxon>Pseudomonadati</taxon>
        <taxon>Campylobacterota</taxon>
        <taxon>Epsilonproteobacteria</taxon>
        <taxon>Campylobacterales</taxon>
        <taxon>Campylobacteraceae</taxon>
        <taxon>Campylobacter</taxon>
    </lineage>
</organism>
<name>A0AAV6EEK7_CAMHY</name>
<dbReference type="InterPro" id="IPR005477">
    <property type="entry name" value="Dxylulose-5-P_synthase"/>
</dbReference>
<evidence type="ECO:0000256" key="5">
    <source>
        <dbReference type="ARBA" id="ARBA00013150"/>
    </source>
</evidence>
<comment type="cofactor">
    <cofactor evidence="1">
        <name>Mg(2+)</name>
        <dbReference type="ChEBI" id="CHEBI:18420"/>
    </cofactor>
</comment>
<dbReference type="EMBL" id="VZON01000006">
    <property type="protein sequence ID" value="KAB0612167.1"/>
    <property type="molecule type" value="Genomic_DNA"/>
</dbReference>
<reference evidence="13 14" key="1">
    <citation type="submission" date="2019-09" db="EMBL/GenBank/DDBJ databases">
        <title>Draft genome sequences of 48 bacterial type strains from the CCUG.</title>
        <authorList>
            <person name="Tunovic T."/>
            <person name="Pineiro-Iglesias B."/>
            <person name="Unosson C."/>
            <person name="Inganas E."/>
            <person name="Ohlen M."/>
            <person name="Cardew S."/>
            <person name="Jensie-Markopoulos S."/>
            <person name="Salva-Serra F."/>
            <person name="Jaen-Luchoro D."/>
            <person name="Karlsson R."/>
            <person name="Svensson-Stadler L."/>
            <person name="Chun J."/>
            <person name="Moore E."/>
        </authorList>
    </citation>
    <scope>NUCLEOTIDE SEQUENCE [LARGE SCALE GENOMIC DNA]</scope>
    <source>
        <strain evidence="13 14">CCUG 34538</strain>
    </source>
</reference>
<dbReference type="InterPro" id="IPR005475">
    <property type="entry name" value="Transketolase-like_Pyr-bd"/>
</dbReference>